<keyword evidence="4 6" id="KW-0472">Membrane</keyword>
<dbReference type="PANTHER" id="PTHR21706:SF15">
    <property type="entry name" value="TRANSMEMBRANE PROTEIN 65"/>
    <property type="match status" value="1"/>
</dbReference>
<feature type="region of interest" description="Disordered" evidence="5">
    <location>
        <begin position="270"/>
        <end position="293"/>
    </location>
</feature>
<sequence length="293" mass="32585">KALFLRSRTSSCIFAEGNIFLFFLFSSFRSVLFGRPLCQLSFGVFVIQSLTMSVKKLCSQVIKQTNLSFIRRKYFSSSKQIFNTHLPNQVQHTQYSQALGSLTKDQAHDLVFRLNDEERTLLMKTLEQFNVKLEKDGLTSAATPPPKTNDLLKLCLINSLPFVGFGFLDNFTMIIAGDYIEHSLGLIMTISTMAAAALGNTISDVLGIGSAVYVERFVEIIGVKAPDLSPIQLEMKSARRASNMGRVLGITVGCLLGMLPLIFMKHEKSEKDVEKDKKDAKKENTSAPSPQVK</sequence>
<reference evidence="7 8" key="1">
    <citation type="submission" date="2015-04" db="EMBL/GenBank/DDBJ databases">
        <authorList>
            <person name="Syromyatnikov M.Y."/>
            <person name="Popov V.N."/>
        </authorList>
    </citation>
    <scope>NUCLEOTIDE SEQUENCE [LARGE SCALE GENOMIC DNA]</scope>
</reference>
<protein>
    <submittedName>
        <fullName evidence="7">CLUMA_CG005014, isoform B</fullName>
    </submittedName>
</protein>
<accession>A0A1J1HTL5</accession>
<dbReference type="GO" id="GO:0016020">
    <property type="term" value="C:membrane"/>
    <property type="evidence" value="ECO:0007669"/>
    <property type="project" value="UniProtKB-SubCell"/>
</dbReference>
<evidence type="ECO:0000256" key="3">
    <source>
        <dbReference type="ARBA" id="ARBA00022989"/>
    </source>
</evidence>
<dbReference type="AlphaFoldDB" id="A0A1J1HTL5"/>
<dbReference type="Proteomes" id="UP000183832">
    <property type="component" value="Unassembled WGS sequence"/>
</dbReference>
<gene>
    <name evidence="7" type="ORF">CLUMA_CG005014</name>
</gene>
<dbReference type="GO" id="GO:0005739">
    <property type="term" value="C:mitochondrion"/>
    <property type="evidence" value="ECO:0007669"/>
    <property type="project" value="TreeGrafter"/>
</dbReference>
<evidence type="ECO:0000256" key="5">
    <source>
        <dbReference type="SAM" id="MobiDB-lite"/>
    </source>
</evidence>
<dbReference type="PANTHER" id="PTHR21706">
    <property type="entry name" value="TRANSMEMBRANE PROTEIN 65"/>
    <property type="match status" value="1"/>
</dbReference>
<evidence type="ECO:0000256" key="1">
    <source>
        <dbReference type="ARBA" id="ARBA00004141"/>
    </source>
</evidence>
<dbReference type="Pfam" id="PF10507">
    <property type="entry name" value="TMEM65"/>
    <property type="match status" value="1"/>
</dbReference>
<evidence type="ECO:0000256" key="2">
    <source>
        <dbReference type="ARBA" id="ARBA00022692"/>
    </source>
</evidence>
<feature type="compositionally biased region" description="Basic and acidic residues" evidence="5">
    <location>
        <begin position="270"/>
        <end position="284"/>
    </location>
</feature>
<name>A0A1J1HTL5_9DIPT</name>
<evidence type="ECO:0000256" key="4">
    <source>
        <dbReference type="ARBA" id="ARBA00023136"/>
    </source>
</evidence>
<proteinExistence type="predicted"/>
<dbReference type="EMBL" id="CVRI01000020">
    <property type="protein sequence ID" value="CRK91341.1"/>
    <property type="molecule type" value="Genomic_DNA"/>
</dbReference>
<comment type="subcellular location">
    <subcellularLocation>
        <location evidence="1">Membrane</location>
        <topology evidence="1">Multi-pass membrane protein</topology>
    </subcellularLocation>
</comment>
<evidence type="ECO:0000313" key="7">
    <source>
        <dbReference type="EMBL" id="CRK91341.1"/>
    </source>
</evidence>
<evidence type="ECO:0000313" key="8">
    <source>
        <dbReference type="Proteomes" id="UP000183832"/>
    </source>
</evidence>
<feature type="non-terminal residue" evidence="7">
    <location>
        <position position="1"/>
    </location>
</feature>
<keyword evidence="8" id="KW-1185">Reference proteome</keyword>
<feature type="transmembrane region" description="Helical" evidence="6">
    <location>
        <begin position="244"/>
        <end position="263"/>
    </location>
</feature>
<organism evidence="7 8">
    <name type="scientific">Clunio marinus</name>
    <dbReference type="NCBI Taxonomy" id="568069"/>
    <lineage>
        <taxon>Eukaryota</taxon>
        <taxon>Metazoa</taxon>
        <taxon>Ecdysozoa</taxon>
        <taxon>Arthropoda</taxon>
        <taxon>Hexapoda</taxon>
        <taxon>Insecta</taxon>
        <taxon>Pterygota</taxon>
        <taxon>Neoptera</taxon>
        <taxon>Endopterygota</taxon>
        <taxon>Diptera</taxon>
        <taxon>Nematocera</taxon>
        <taxon>Chironomoidea</taxon>
        <taxon>Chironomidae</taxon>
        <taxon>Clunio</taxon>
    </lineage>
</organism>
<dbReference type="OrthoDB" id="430821at2759"/>
<keyword evidence="2 6" id="KW-0812">Transmembrane</keyword>
<evidence type="ECO:0000256" key="6">
    <source>
        <dbReference type="SAM" id="Phobius"/>
    </source>
</evidence>
<dbReference type="InterPro" id="IPR019537">
    <property type="entry name" value="TMEM65"/>
</dbReference>
<keyword evidence="3 6" id="KW-1133">Transmembrane helix</keyword>